<proteinExistence type="predicted"/>
<feature type="compositionally biased region" description="Basic residues" evidence="1">
    <location>
        <begin position="118"/>
        <end position="140"/>
    </location>
</feature>
<dbReference type="AlphaFoldDB" id="A0A6N2AP68"/>
<organism evidence="2">
    <name type="scientific">Solanum chilense</name>
    <name type="common">Tomato</name>
    <name type="synonym">Lycopersicon chilense</name>
    <dbReference type="NCBI Taxonomy" id="4083"/>
    <lineage>
        <taxon>Eukaryota</taxon>
        <taxon>Viridiplantae</taxon>
        <taxon>Streptophyta</taxon>
        <taxon>Embryophyta</taxon>
        <taxon>Tracheophyta</taxon>
        <taxon>Spermatophyta</taxon>
        <taxon>Magnoliopsida</taxon>
        <taxon>eudicotyledons</taxon>
        <taxon>Gunneridae</taxon>
        <taxon>Pentapetalae</taxon>
        <taxon>asterids</taxon>
        <taxon>lamiids</taxon>
        <taxon>Solanales</taxon>
        <taxon>Solanaceae</taxon>
        <taxon>Solanoideae</taxon>
        <taxon>Solaneae</taxon>
        <taxon>Solanum</taxon>
        <taxon>Solanum subgen. Lycopersicon</taxon>
    </lineage>
</organism>
<evidence type="ECO:0000256" key="1">
    <source>
        <dbReference type="SAM" id="MobiDB-lite"/>
    </source>
</evidence>
<accession>A0A6N2AP68</accession>
<evidence type="ECO:0000313" key="2">
    <source>
        <dbReference type="EMBL" id="TMW83450.1"/>
    </source>
</evidence>
<reference evidence="2" key="1">
    <citation type="submission" date="2019-05" db="EMBL/GenBank/DDBJ databases">
        <title>The de novo reference genome and transcriptome assemblies of the wild tomato species Solanum chilense.</title>
        <authorList>
            <person name="Stam R."/>
            <person name="Nosenko T."/>
            <person name="Hoerger A.C."/>
            <person name="Stephan W."/>
            <person name="Seidel M.A."/>
            <person name="Kuhn J.M.M."/>
            <person name="Haberer G."/>
            <person name="Tellier A."/>
        </authorList>
    </citation>
    <scope>NUCLEOTIDE SEQUENCE</scope>
    <source>
        <tissue evidence="2">Mature leaves</tissue>
    </source>
</reference>
<dbReference type="EMBL" id="RXGB01011824">
    <property type="protein sequence ID" value="TMW83450.1"/>
    <property type="molecule type" value="Genomic_DNA"/>
</dbReference>
<name>A0A6N2AP68_SOLCI</name>
<gene>
    <name evidence="2" type="ORF">EJD97_001646</name>
</gene>
<sequence length="278" mass="31113">MVARRVDERRVNEEIPPQVKQVEQVLKDGHVQQCAQFPIVGGGNDVPVVPTDMSSGEIRDALLALAQDMTIMNEMSRFVSSVGDLLKEECHATMLHNDMSFSRIIVYAQCINEAKHSRMKRKFRRNGSNKKSQYRFKKRAPNHDGPSSPKVKFYKDGCFQEAKEVPPNDLHGKVQLKNLLCAMRDKRTNPGYDDDVADFNSGKLAETTEPTTDRHRHDGPSQGLVSIYLGIMKLGTENRLSGNCDGPAVRAVTATTDRRELPLQNTSTFENLVQGTSL</sequence>
<protein>
    <submittedName>
        <fullName evidence="2">Uncharacterized protein</fullName>
    </submittedName>
</protein>
<feature type="region of interest" description="Disordered" evidence="1">
    <location>
        <begin position="118"/>
        <end position="149"/>
    </location>
</feature>
<comment type="caution">
    <text evidence="2">The sequence shown here is derived from an EMBL/GenBank/DDBJ whole genome shotgun (WGS) entry which is preliminary data.</text>
</comment>